<dbReference type="Gene3D" id="1.10.510.10">
    <property type="entry name" value="Transferase(Phosphotransferase) domain 1"/>
    <property type="match status" value="1"/>
</dbReference>
<dbReference type="GO" id="GO:0004674">
    <property type="term" value="F:protein serine/threonine kinase activity"/>
    <property type="evidence" value="ECO:0007669"/>
    <property type="project" value="UniProtKB-KW"/>
</dbReference>
<evidence type="ECO:0000256" key="2">
    <source>
        <dbReference type="ARBA" id="ARBA00022679"/>
    </source>
</evidence>
<dbReference type="PANTHER" id="PTHR24058">
    <property type="entry name" value="DUAL SPECIFICITY PROTEIN KINASE"/>
    <property type="match status" value="1"/>
</dbReference>
<evidence type="ECO:0000313" key="9">
    <source>
        <dbReference type="Proteomes" id="UP001190700"/>
    </source>
</evidence>
<sequence length="607" mass="67335">MGCGASSAQSVTHANTVPSPETKAKTPFTPTAEVPAESFLSTTHAANDLEAGARHGVPTAQQHASRFLPPVSQRAKSTPIPAPSRDVHGTNTRAPLVSTHVAPIGSSEPLSADALQTSRLNAPPHEGSQEAVAQTASAIDDICARATSAPATSLARRCAQCEKADDGTLTMDSDRNYYCRDCWRSYYGSAPPAPQTPLVDYVVQREITRKGNYQEWCQATQVGPETVSKKGRQEEEEQVFSIPLDEEACWVHVKMLCDKRAVGSSAQSVIFNDFKEPDIGDVIVERYHIHERIGKGNFSTSYRVWDAVEDCTRCLKIEQSTSFPQAQDRLLLHKRLEKVDPEGTHFPLLVDAFMAHQRWFWIEELVEGKDLWAVSEHNPSYFKDFSRIQDLARSMLKALQLLRDADVIHCDIKPDNIMANDSNAKHFKLLDFGCSRVAKIDPLFAVKEDGAGHIGHSSLELLLRCSVGTQNDIWALGVTLAELFAQKPLWTSGEKEPEVLSKILGMLHLPGVPKELLCRSQMDYQSYFTADGLPLRQKALPLFRSNSGHEDPHLEVLVPTKNGLAHVLGTRDEIFLDFLKQLLQPDPQLRPTPRAALEHPFLTRAVY</sequence>
<reference evidence="8 9" key="1">
    <citation type="journal article" date="2015" name="Genome Biol. Evol.">
        <title>Comparative Genomics of a Bacterivorous Green Alga Reveals Evolutionary Causalities and Consequences of Phago-Mixotrophic Mode of Nutrition.</title>
        <authorList>
            <person name="Burns J.A."/>
            <person name="Paasch A."/>
            <person name="Narechania A."/>
            <person name="Kim E."/>
        </authorList>
    </citation>
    <scope>NUCLEOTIDE SEQUENCE [LARGE SCALE GENOMIC DNA]</scope>
    <source>
        <strain evidence="8 9">PLY_AMNH</strain>
    </source>
</reference>
<dbReference type="Proteomes" id="UP001190700">
    <property type="component" value="Unassembled WGS sequence"/>
</dbReference>
<protein>
    <recommendedName>
        <fullName evidence="7">Protein kinase domain-containing protein</fullName>
    </recommendedName>
</protein>
<evidence type="ECO:0000256" key="3">
    <source>
        <dbReference type="ARBA" id="ARBA00022741"/>
    </source>
</evidence>
<evidence type="ECO:0000256" key="4">
    <source>
        <dbReference type="ARBA" id="ARBA00022777"/>
    </source>
</evidence>
<dbReference type="InterPro" id="IPR050494">
    <property type="entry name" value="Ser_Thr_dual-spec_kinase"/>
</dbReference>
<dbReference type="PANTHER" id="PTHR24058:SF124">
    <property type="entry name" value="PROTEIN KINASE SUPERFAMILY PROTEIN"/>
    <property type="match status" value="1"/>
</dbReference>
<organism evidence="8 9">
    <name type="scientific">Cymbomonas tetramitiformis</name>
    <dbReference type="NCBI Taxonomy" id="36881"/>
    <lineage>
        <taxon>Eukaryota</taxon>
        <taxon>Viridiplantae</taxon>
        <taxon>Chlorophyta</taxon>
        <taxon>Pyramimonadophyceae</taxon>
        <taxon>Pyramimonadales</taxon>
        <taxon>Pyramimonadaceae</taxon>
        <taxon>Cymbomonas</taxon>
    </lineage>
</organism>
<dbReference type="InterPro" id="IPR000719">
    <property type="entry name" value="Prot_kinase_dom"/>
</dbReference>
<dbReference type="AlphaFoldDB" id="A0AAE0L3R3"/>
<proteinExistence type="predicted"/>
<dbReference type="PROSITE" id="PS50011">
    <property type="entry name" value="PROTEIN_KINASE_DOM"/>
    <property type="match status" value="1"/>
</dbReference>
<keyword evidence="5" id="KW-0067">ATP-binding</keyword>
<evidence type="ECO:0000256" key="6">
    <source>
        <dbReference type="SAM" id="MobiDB-lite"/>
    </source>
</evidence>
<keyword evidence="2" id="KW-0808">Transferase</keyword>
<feature type="compositionally biased region" description="Polar residues" evidence="6">
    <location>
        <begin position="1"/>
        <end position="19"/>
    </location>
</feature>
<feature type="domain" description="Protein kinase" evidence="7">
    <location>
        <begin position="287"/>
        <end position="602"/>
    </location>
</feature>
<keyword evidence="4" id="KW-0418">Kinase</keyword>
<dbReference type="GO" id="GO:0005524">
    <property type="term" value="F:ATP binding"/>
    <property type="evidence" value="ECO:0007669"/>
    <property type="project" value="UniProtKB-KW"/>
</dbReference>
<dbReference type="SUPFAM" id="SSF56112">
    <property type="entry name" value="Protein kinase-like (PK-like)"/>
    <property type="match status" value="1"/>
</dbReference>
<keyword evidence="1" id="KW-0723">Serine/threonine-protein kinase</keyword>
<feature type="region of interest" description="Disordered" evidence="6">
    <location>
        <begin position="1"/>
        <end position="34"/>
    </location>
</feature>
<dbReference type="InterPro" id="IPR011009">
    <property type="entry name" value="Kinase-like_dom_sf"/>
</dbReference>
<evidence type="ECO:0000259" key="7">
    <source>
        <dbReference type="PROSITE" id="PS50011"/>
    </source>
</evidence>
<dbReference type="SMART" id="SM00220">
    <property type="entry name" value="S_TKc"/>
    <property type="match status" value="1"/>
</dbReference>
<dbReference type="Gene3D" id="3.30.200.20">
    <property type="entry name" value="Phosphorylase Kinase, domain 1"/>
    <property type="match status" value="1"/>
</dbReference>
<name>A0AAE0L3R3_9CHLO</name>
<evidence type="ECO:0000256" key="5">
    <source>
        <dbReference type="ARBA" id="ARBA00022840"/>
    </source>
</evidence>
<accession>A0AAE0L3R3</accession>
<dbReference type="Pfam" id="PF00069">
    <property type="entry name" value="Pkinase"/>
    <property type="match status" value="1"/>
</dbReference>
<dbReference type="EMBL" id="LGRX02010265">
    <property type="protein sequence ID" value="KAK3270665.1"/>
    <property type="molecule type" value="Genomic_DNA"/>
</dbReference>
<evidence type="ECO:0000313" key="8">
    <source>
        <dbReference type="EMBL" id="KAK3270665.1"/>
    </source>
</evidence>
<keyword evidence="3" id="KW-0547">Nucleotide-binding</keyword>
<feature type="region of interest" description="Disordered" evidence="6">
    <location>
        <begin position="68"/>
        <end position="91"/>
    </location>
</feature>
<gene>
    <name evidence="8" type="ORF">CYMTET_20945</name>
</gene>
<keyword evidence="9" id="KW-1185">Reference proteome</keyword>
<comment type="caution">
    <text evidence="8">The sequence shown here is derived from an EMBL/GenBank/DDBJ whole genome shotgun (WGS) entry which is preliminary data.</text>
</comment>
<evidence type="ECO:0000256" key="1">
    <source>
        <dbReference type="ARBA" id="ARBA00022527"/>
    </source>
</evidence>